<gene>
    <name evidence="3" type="ORF">ZOSMA_65G00330</name>
</gene>
<proteinExistence type="predicted"/>
<evidence type="ECO:0000256" key="1">
    <source>
        <dbReference type="SAM" id="MobiDB-lite"/>
    </source>
</evidence>
<dbReference type="Pfam" id="PF23788">
    <property type="entry name" value="EDRF1_N"/>
    <property type="match status" value="2"/>
</dbReference>
<dbReference type="PANTHER" id="PTHR15000:SF1">
    <property type="entry name" value="ERYTHROID DIFFERENTIATION-RELATED FACTOR 1"/>
    <property type="match status" value="1"/>
</dbReference>
<dbReference type="Gene3D" id="1.25.40.10">
    <property type="entry name" value="Tetratricopeptide repeat domain"/>
    <property type="match status" value="1"/>
</dbReference>
<dbReference type="EMBL" id="LFYR01001739">
    <property type="protein sequence ID" value="KMZ59701.1"/>
    <property type="molecule type" value="Genomic_DNA"/>
</dbReference>
<dbReference type="OMA" id="RNWQKSI"/>
<feature type="compositionally biased region" description="Basic residues" evidence="1">
    <location>
        <begin position="911"/>
        <end position="925"/>
    </location>
</feature>
<evidence type="ECO:0000313" key="3">
    <source>
        <dbReference type="EMBL" id="KMZ59701.1"/>
    </source>
</evidence>
<feature type="region of interest" description="Disordered" evidence="1">
    <location>
        <begin position="894"/>
        <end position="939"/>
    </location>
</feature>
<dbReference type="STRING" id="29655.A0A0K9NSG2"/>
<feature type="region of interest" description="Disordered" evidence="1">
    <location>
        <begin position="256"/>
        <end position="292"/>
    </location>
</feature>
<sequence>MASSSPSDALTCVGKMEIAQTKPVGFLCGTLPVLADADFSLKQSALVSPDTKTIEAPQYRMLPTETDLNTLPLLPNHLEKNLFRSDPKSDGVSHWESCYLSQNISKKCEALAVYSLSEYGDEIDVVAPTDILKQIFKIPYSKAQLSVSVHRIGNTLILNSGPDAEVEEKMFRRQNNQPREVSSSTFRNFAMHSVRAEACDCPPSFFASQDNQSSSNALPGHSHSANSQILNHRSSDNQKSGIDYCADHPKKTQERLFKGHKKKHKGKKHDPSEGGGDISSQVGEISRGPVQESEKYRRIGNNEFLRVLFWQFHNFRMLLGSDLLMFSNEKYVAVSLHLWDVSKQVSALSWLEAWLDNVMAGIPELAICYHRNGVVQGYELLKTDDIFLLKGISEDGNPAFHPQVVQQTGLSVLRFLQKNCKKDPGAYWLYKSAGEDVIQLFDLCDPPKSNSTNEHRINCDSLSSLIQKGRKDSLFSLGTLLYRVAHRLSLSKVSSHKAKCAVFFKKCLDFLGKQDNLAVRACAHEQFARFILRCYDELDLTSESFLLEYDVTVTGDGDESSVFSAGMFGSGMQDNDPLPVVGNVSSDKDGLDFQRSSPEEYNIYIPRNIAITEEVGNISNDGLINELQVDDSSPSVAQVQTVSDPVSSKLAAIHHVSQAIKSFRWNRHLQSIKDGVKENENSRRQDSYNQNNMSQCTCGDDECIEVCDIREWLTKAKMDHKLWKLVLLLGESYLALGEAYKEDSQLHRALKVVEIACSVYGSMPQHLEDSYFISSLVSDLSFSLKFRECDKSSMNSTNGKDSDIHLLVDQSTPNYLFWSKTWTLVGDIFVDFHRITGNDALSYKERIKFGNEMRMSNEVVKEVTRLKKKLTSYEQNCSSCSLMNCSCQSDRMSSGYSASSSRGDKSLPSSHSRKRSKKRSTKKSSHVQSVHEVRQFPAKTQGTKHFENSNVENIGNQTEPMHSFSSLSDKLGKYSIDVRIEDRSEKIQNVNFGKAKDSKPVSECAANRGGIFRYLNGPKSEDFEYNLAASIDCFEMARKSLGYHADSLELHSITRKKGWVCNELGRLRLNKGDLRSAEVAFRDAITTFKEVDDHTNIILINCNIGHGRRALAEEIVTEIEKHEGLLDYNLLRNTYKQYVKKAKMEYMRALKYYEDASTELIVFGDKLDLPLRNELYVQYANTYLRLGMLLSREDNTEELDASGRHDNNCHLDISDREDNDTRKCNISVTDAFREALSIYESMGELRKQEAAFTHFHLACYHRSSCLKFVDLDLKKVKLAKSDNVNRQKSKWYACLAEKHWQKALDFYGPKNHPTMFLNILLERSTFSLDLSIFSNSDMMLESSLSYLFEARNIVGEFSESNPYGTLDPNIYEKFWKHLQFLLKKIVSTSISINSNKSGANSQSGGASKLEDTAKLKDIYRISLKSNNLDKLNDMYKIWIS</sequence>
<evidence type="ECO:0000313" key="4">
    <source>
        <dbReference type="Proteomes" id="UP000036987"/>
    </source>
</evidence>
<dbReference type="GO" id="GO:0045893">
    <property type="term" value="P:positive regulation of DNA-templated transcription"/>
    <property type="evidence" value="ECO:0000318"/>
    <property type="project" value="GO_Central"/>
</dbReference>
<protein>
    <submittedName>
        <fullName evidence="3">Erythroid differentiation-related factor 1-like protein</fullName>
    </submittedName>
</protein>
<feature type="domain" description="EDRF1 N-terminal" evidence="2">
    <location>
        <begin position="291"/>
        <end position="524"/>
    </location>
</feature>
<keyword evidence="4" id="KW-1185">Reference proteome</keyword>
<dbReference type="InterPro" id="IPR011990">
    <property type="entry name" value="TPR-like_helical_dom_sf"/>
</dbReference>
<feature type="compositionally biased region" description="Low complexity" evidence="1">
    <location>
        <begin position="894"/>
        <end position="910"/>
    </location>
</feature>
<dbReference type="Proteomes" id="UP000036987">
    <property type="component" value="Unassembled WGS sequence"/>
</dbReference>
<comment type="caution">
    <text evidence="3">The sequence shown here is derived from an EMBL/GenBank/DDBJ whole genome shotgun (WGS) entry which is preliminary data.</text>
</comment>
<organism evidence="3 4">
    <name type="scientific">Zostera marina</name>
    <name type="common">Eelgrass</name>
    <dbReference type="NCBI Taxonomy" id="29655"/>
    <lineage>
        <taxon>Eukaryota</taxon>
        <taxon>Viridiplantae</taxon>
        <taxon>Streptophyta</taxon>
        <taxon>Embryophyta</taxon>
        <taxon>Tracheophyta</taxon>
        <taxon>Spermatophyta</taxon>
        <taxon>Magnoliopsida</taxon>
        <taxon>Liliopsida</taxon>
        <taxon>Zosteraceae</taxon>
        <taxon>Zostera</taxon>
    </lineage>
</organism>
<evidence type="ECO:0000259" key="2">
    <source>
        <dbReference type="Pfam" id="PF23788"/>
    </source>
</evidence>
<reference evidence="4" key="1">
    <citation type="journal article" date="2016" name="Nature">
        <title>The genome of the seagrass Zostera marina reveals angiosperm adaptation to the sea.</title>
        <authorList>
            <person name="Olsen J.L."/>
            <person name="Rouze P."/>
            <person name="Verhelst B."/>
            <person name="Lin Y.-C."/>
            <person name="Bayer T."/>
            <person name="Collen J."/>
            <person name="Dattolo E."/>
            <person name="De Paoli E."/>
            <person name="Dittami S."/>
            <person name="Maumus F."/>
            <person name="Michel G."/>
            <person name="Kersting A."/>
            <person name="Lauritano C."/>
            <person name="Lohaus R."/>
            <person name="Toepel M."/>
            <person name="Tonon T."/>
            <person name="Vanneste K."/>
            <person name="Amirebrahimi M."/>
            <person name="Brakel J."/>
            <person name="Bostroem C."/>
            <person name="Chovatia M."/>
            <person name="Grimwood J."/>
            <person name="Jenkins J.W."/>
            <person name="Jueterbock A."/>
            <person name="Mraz A."/>
            <person name="Stam W.T."/>
            <person name="Tice H."/>
            <person name="Bornberg-Bauer E."/>
            <person name="Green P.J."/>
            <person name="Pearson G.A."/>
            <person name="Procaccini G."/>
            <person name="Duarte C.M."/>
            <person name="Schmutz J."/>
            <person name="Reusch T.B.H."/>
            <person name="Van de Peer Y."/>
        </authorList>
    </citation>
    <scope>NUCLEOTIDE SEQUENCE [LARGE SCALE GENOMIC DNA]</scope>
    <source>
        <strain evidence="4">cv. Finnish</strain>
    </source>
</reference>
<dbReference type="InterPro" id="IPR056582">
    <property type="entry name" value="EDRF1_N"/>
</dbReference>
<accession>A0A0K9NSG2</accession>
<dbReference type="PANTHER" id="PTHR15000">
    <property type="entry name" value="ERYTHROID DIFFERENTIATION-RELATED FACTOR 1"/>
    <property type="match status" value="1"/>
</dbReference>
<dbReference type="OrthoDB" id="419432at2759"/>
<feature type="domain" description="EDRF1 N-terminal" evidence="2">
    <location>
        <begin position="117"/>
        <end position="160"/>
    </location>
</feature>
<feature type="compositionally biased region" description="Basic residues" evidence="1">
    <location>
        <begin position="258"/>
        <end position="268"/>
    </location>
</feature>
<name>A0A0K9NSG2_ZOSMR</name>